<dbReference type="PRINTS" id="PR00756">
    <property type="entry name" value="ALADIPTASE"/>
</dbReference>
<keyword evidence="26" id="KW-1185">Reference proteome</keyword>
<keyword evidence="7 22" id="KW-0645">Protease</keyword>
<evidence type="ECO:0000256" key="20">
    <source>
        <dbReference type="PIRSR" id="PIRSR634016-3"/>
    </source>
</evidence>
<dbReference type="Gene3D" id="1.25.50.20">
    <property type="match status" value="1"/>
</dbReference>
<dbReference type="GO" id="GO:0006508">
    <property type="term" value="P:proteolysis"/>
    <property type="evidence" value="ECO:0007669"/>
    <property type="project" value="UniProtKB-KW"/>
</dbReference>
<feature type="domain" description="ERAP1-like C-terminal" evidence="24">
    <location>
        <begin position="381"/>
        <end position="705"/>
    </location>
</feature>
<keyword evidence="9 20" id="KW-0479">Metal-binding</keyword>
<evidence type="ECO:0000256" key="1">
    <source>
        <dbReference type="ARBA" id="ARBA00000098"/>
    </source>
</evidence>
<dbReference type="InterPro" id="IPR001930">
    <property type="entry name" value="Peptidase_M1"/>
</dbReference>
<keyword evidence="16" id="KW-1015">Disulfide bond</keyword>
<comment type="similarity">
    <text evidence="4 22">Belongs to the peptidase M1 family.</text>
</comment>
<keyword evidence="14 22" id="KW-0482">Metalloprotease</keyword>
<dbReference type="SUPFAM" id="SSF63737">
    <property type="entry name" value="Leukotriene A4 hydrolase N-terminal domain"/>
    <property type="match status" value="1"/>
</dbReference>
<evidence type="ECO:0000256" key="11">
    <source>
        <dbReference type="ARBA" id="ARBA00022801"/>
    </source>
</evidence>
<keyword evidence="15" id="KW-0472">Membrane</keyword>
<evidence type="ECO:0000256" key="5">
    <source>
        <dbReference type="ARBA" id="ARBA00022475"/>
    </source>
</evidence>
<evidence type="ECO:0000256" key="2">
    <source>
        <dbReference type="ARBA" id="ARBA00004167"/>
    </source>
</evidence>
<dbReference type="GO" id="GO:0008270">
    <property type="term" value="F:zinc ion binding"/>
    <property type="evidence" value="ECO:0007669"/>
    <property type="project" value="UniProtKB-UniRule"/>
</dbReference>
<evidence type="ECO:0000256" key="13">
    <source>
        <dbReference type="ARBA" id="ARBA00022989"/>
    </source>
</evidence>
<accession>A0A1B0DCY6</accession>
<keyword evidence="8" id="KW-0812">Transmembrane</keyword>
<dbReference type="GO" id="GO:0043171">
    <property type="term" value="P:peptide catabolic process"/>
    <property type="evidence" value="ECO:0007669"/>
    <property type="project" value="TreeGrafter"/>
</dbReference>
<dbReference type="FunFam" id="1.10.390.10:FF:000016">
    <property type="entry name" value="Glutamyl aminopeptidase"/>
    <property type="match status" value="1"/>
</dbReference>
<comment type="cofactor">
    <cofactor evidence="20 22">
        <name>Zn(2+)</name>
        <dbReference type="ChEBI" id="CHEBI:29105"/>
    </cofactor>
    <text evidence="20 22">Binds 1 zinc ion per subunit.</text>
</comment>
<dbReference type="Gene3D" id="1.10.390.10">
    <property type="entry name" value="Neutral Protease Domain 2"/>
    <property type="match status" value="1"/>
</dbReference>
<feature type="site" description="Transition state stabilizer" evidence="21">
    <location>
        <position position="231"/>
    </location>
</feature>
<comment type="subcellular location">
    <subcellularLocation>
        <location evidence="3">Cell membrane</location>
        <topology evidence="3">Lipid-anchor</topology>
        <topology evidence="3">GPI-anchor</topology>
    </subcellularLocation>
    <subcellularLocation>
        <location evidence="2">Membrane</location>
        <topology evidence="2">Single-pass membrane protein</topology>
    </subcellularLocation>
</comment>
<keyword evidence="22" id="KW-0031">Aminopeptidase</keyword>
<dbReference type="GO" id="GO:0005886">
    <property type="term" value="C:plasma membrane"/>
    <property type="evidence" value="ECO:0007669"/>
    <property type="project" value="UniProtKB-SubCell"/>
</dbReference>
<dbReference type="Pfam" id="PF01433">
    <property type="entry name" value="Peptidase_M1"/>
    <property type="match status" value="1"/>
</dbReference>
<dbReference type="Pfam" id="PF11838">
    <property type="entry name" value="ERAP1_C"/>
    <property type="match status" value="1"/>
</dbReference>
<dbReference type="InterPro" id="IPR014782">
    <property type="entry name" value="Peptidase_M1_dom"/>
</dbReference>
<dbReference type="AlphaFoldDB" id="A0A1B0DCY6"/>
<evidence type="ECO:0000256" key="18">
    <source>
        <dbReference type="ARBA" id="ARBA00023288"/>
    </source>
</evidence>
<proteinExistence type="inferred from homology"/>
<keyword evidence="6" id="KW-0336">GPI-anchor</keyword>
<evidence type="ECO:0000256" key="15">
    <source>
        <dbReference type="ARBA" id="ARBA00023136"/>
    </source>
</evidence>
<dbReference type="VEuPathDB" id="VectorBase:PPAPM1_001032"/>
<evidence type="ECO:0000313" key="26">
    <source>
        <dbReference type="Proteomes" id="UP000092462"/>
    </source>
</evidence>
<dbReference type="FunFam" id="1.25.50.20:FF:000001">
    <property type="entry name" value="Aminopeptidase"/>
    <property type="match status" value="1"/>
</dbReference>
<evidence type="ECO:0000256" key="9">
    <source>
        <dbReference type="ARBA" id="ARBA00022723"/>
    </source>
</evidence>
<evidence type="ECO:0000259" key="24">
    <source>
        <dbReference type="Pfam" id="PF11838"/>
    </source>
</evidence>
<evidence type="ECO:0000256" key="8">
    <source>
        <dbReference type="ARBA" id="ARBA00022692"/>
    </source>
</evidence>
<dbReference type="GO" id="GO:0042277">
    <property type="term" value="F:peptide binding"/>
    <property type="evidence" value="ECO:0007669"/>
    <property type="project" value="TreeGrafter"/>
</dbReference>
<feature type="domain" description="Peptidase M1 membrane alanine aminopeptidase" evidence="23">
    <location>
        <begin position="73"/>
        <end position="298"/>
    </location>
</feature>
<dbReference type="PANTHER" id="PTHR11533">
    <property type="entry name" value="PROTEASE M1 ZINC METALLOPROTEASE"/>
    <property type="match status" value="1"/>
</dbReference>
<dbReference type="SUPFAM" id="SSF55486">
    <property type="entry name" value="Metalloproteases ('zincins'), catalytic domain"/>
    <property type="match status" value="1"/>
</dbReference>
<feature type="binding site" evidence="20">
    <location>
        <position position="168"/>
    </location>
    <ligand>
        <name>Zn(2+)</name>
        <dbReference type="ChEBI" id="CHEBI:29105"/>
        <note>catalytic</note>
    </ligand>
</feature>
<dbReference type="Proteomes" id="UP000092462">
    <property type="component" value="Unassembled WGS sequence"/>
</dbReference>
<evidence type="ECO:0000256" key="6">
    <source>
        <dbReference type="ARBA" id="ARBA00022622"/>
    </source>
</evidence>
<evidence type="ECO:0000256" key="16">
    <source>
        <dbReference type="ARBA" id="ARBA00023157"/>
    </source>
</evidence>
<dbReference type="PANTHER" id="PTHR11533:SF294">
    <property type="entry name" value="THYROTROPIN-RELEASING HORMONE-DEGRADING ECTOENZYME"/>
    <property type="match status" value="1"/>
</dbReference>
<dbReference type="GO" id="GO:0070006">
    <property type="term" value="F:metalloaminopeptidase activity"/>
    <property type="evidence" value="ECO:0007669"/>
    <property type="project" value="TreeGrafter"/>
</dbReference>
<dbReference type="InterPro" id="IPR024571">
    <property type="entry name" value="ERAP1-like_C_dom"/>
</dbReference>
<reference evidence="25" key="1">
    <citation type="submission" date="2022-08" db="UniProtKB">
        <authorList>
            <consortium name="EnsemblMetazoa"/>
        </authorList>
    </citation>
    <scope>IDENTIFICATION</scope>
    <source>
        <strain evidence="25">Israel</strain>
    </source>
</reference>
<sequence length="728" mass="84087">TQSYLYHAYGLVFPLHLTRRDDDPDYLWDIYEESVPMSTYLVAFVVCDFANQTDSTGTVGVWARQDAIKSTNYALSIAPRILNYFERFFNISYPLDKLDMIALPDFSAGAMENFGLITYRETAMLYEEGISAISNKQRVATVIAHEISHQWFGNLVTIKWWNDLWLNEGFASYMEYLGVDAVEPSWMSMDLFVVGELQNVFALDALSSSHPISVEVANPDEINDIFDRISYGKGASIIRMMDHFLTSEVFRRGLNTYLKTMIFDSATQDDLWGYLTDEARKSGVFDGEMSVKEIMDTWTLQTGFPLITVARDYASGAIELHQQRFFIINQTVEEDKSPIWWIPVTFTTRSQLNFQNTTPTHWLRGEKSIVLEGVKIDPSDWIIVNVQQSGYYRVNYGEENWHKIVNELNNPKMYHSIAPSNRAQLIDDALNLARGGYLDYVIALDVTRYLRHETDYVPWKSALGGLTFIDSMLQKTGQYDTFRRYCISLLEKVYNEVGFEDVPGSSMLTVYKRVDILQFACSLGYSDCVDMSVQKFSMWIHEANPDVQNTVSSNLKNLIYCTAIKHGDLRIWDFAWERFRKTRVASEKEILLTALGCSREPWILIRYLDRSLSDAYGIRKQDVFRVFGAVSSSDIGQTIVFKYMRSNWEHIKEYLGSTMSNLNSILKYGTRRLNTRYELDELKRFADVHLKDSGRTVRQAIEKTEANIAWMERNFDVITEWLENVTTS</sequence>
<evidence type="ECO:0000256" key="21">
    <source>
        <dbReference type="PIRSR" id="PIRSR634016-4"/>
    </source>
</evidence>
<dbReference type="InterPro" id="IPR050344">
    <property type="entry name" value="Peptidase_M1_aminopeptidases"/>
</dbReference>
<evidence type="ECO:0000256" key="12">
    <source>
        <dbReference type="ARBA" id="ARBA00022833"/>
    </source>
</evidence>
<dbReference type="EMBL" id="AJVK01031515">
    <property type="status" value="NOT_ANNOTATED_CDS"/>
    <property type="molecule type" value="Genomic_DNA"/>
</dbReference>
<evidence type="ECO:0000259" key="23">
    <source>
        <dbReference type="Pfam" id="PF01433"/>
    </source>
</evidence>
<dbReference type="InterPro" id="IPR027268">
    <property type="entry name" value="Peptidase_M4/M1_CTD_sf"/>
</dbReference>
<evidence type="ECO:0000256" key="19">
    <source>
        <dbReference type="PIRSR" id="PIRSR634016-1"/>
    </source>
</evidence>
<evidence type="ECO:0000256" key="22">
    <source>
        <dbReference type="RuleBase" id="RU364040"/>
    </source>
</evidence>
<keyword evidence="13" id="KW-1133">Transmembrane helix</keyword>
<dbReference type="GO" id="GO:0005737">
    <property type="term" value="C:cytoplasm"/>
    <property type="evidence" value="ECO:0007669"/>
    <property type="project" value="TreeGrafter"/>
</dbReference>
<keyword evidence="5" id="KW-1003">Cell membrane</keyword>
<evidence type="ECO:0000313" key="25">
    <source>
        <dbReference type="EnsemblMetazoa" id="PPAI005757-PA"/>
    </source>
</evidence>
<evidence type="ECO:0000256" key="3">
    <source>
        <dbReference type="ARBA" id="ARBA00004609"/>
    </source>
</evidence>
<evidence type="ECO:0000256" key="4">
    <source>
        <dbReference type="ARBA" id="ARBA00010136"/>
    </source>
</evidence>
<keyword evidence="10" id="KW-0732">Signal</keyword>
<dbReference type="GO" id="GO:0016285">
    <property type="term" value="F:alanyl aminopeptidase activity"/>
    <property type="evidence" value="ECO:0007669"/>
    <property type="project" value="UniProtKB-EC"/>
</dbReference>
<dbReference type="EC" id="3.4.11.-" evidence="22"/>
<evidence type="ECO:0000256" key="17">
    <source>
        <dbReference type="ARBA" id="ARBA00023180"/>
    </source>
</evidence>
<dbReference type="InterPro" id="IPR042097">
    <property type="entry name" value="Aminopeptidase_N-like_N_sf"/>
</dbReference>
<keyword evidence="12 20" id="KW-0862">Zinc</keyword>
<dbReference type="EnsemblMetazoa" id="PPAI005757-RA">
    <property type="protein sequence ID" value="PPAI005757-PA"/>
    <property type="gene ID" value="PPAI005757"/>
</dbReference>
<dbReference type="Gene3D" id="2.60.40.1910">
    <property type="match status" value="1"/>
</dbReference>
<evidence type="ECO:0000256" key="10">
    <source>
        <dbReference type="ARBA" id="ARBA00022729"/>
    </source>
</evidence>
<dbReference type="VEuPathDB" id="VectorBase:PPAI005757"/>
<dbReference type="EMBL" id="AJVK01031514">
    <property type="status" value="NOT_ANNOTATED_CDS"/>
    <property type="molecule type" value="Genomic_DNA"/>
</dbReference>
<protein>
    <recommendedName>
        <fullName evidence="22">Aminopeptidase</fullName>
        <ecNumber evidence="22">3.4.11.-</ecNumber>
    </recommendedName>
</protein>
<name>A0A1B0DCY6_PHLPP</name>
<keyword evidence="11 22" id="KW-0378">Hydrolase</keyword>
<dbReference type="CDD" id="cd09601">
    <property type="entry name" value="M1_APN-Q_like"/>
    <property type="match status" value="1"/>
</dbReference>
<keyword evidence="18" id="KW-0449">Lipoprotein</keyword>
<dbReference type="FunFam" id="2.60.40.1910:FF:000008">
    <property type="entry name" value="Aminopeptidase"/>
    <property type="match status" value="1"/>
</dbReference>
<dbReference type="Gene3D" id="2.60.40.1730">
    <property type="entry name" value="tricorn interacting facor f3 domain"/>
    <property type="match status" value="1"/>
</dbReference>
<evidence type="ECO:0000256" key="7">
    <source>
        <dbReference type="ARBA" id="ARBA00022670"/>
    </source>
</evidence>
<organism evidence="25 26">
    <name type="scientific">Phlebotomus papatasi</name>
    <name type="common">Sandfly</name>
    <dbReference type="NCBI Taxonomy" id="29031"/>
    <lineage>
        <taxon>Eukaryota</taxon>
        <taxon>Metazoa</taxon>
        <taxon>Ecdysozoa</taxon>
        <taxon>Arthropoda</taxon>
        <taxon>Hexapoda</taxon>
        <taxon>Insecta</taxon>
        <taxon>Pterygota</taxon>
        <taxon>Neoptera</taxon>
        <taxon>Endopterygota</taxon>
        <taxon>Diptera</taxon>
        <taxon>Nematocera</taxon>
        <taxon>Psychodoidea</taxon>
        <taxon>Psychodidae</taxon>
        <taxon>Phlebotomus</taxon>
        <taxon>Phlebotomus</taxon>
    </lineage>
</organism>
<dbReference type="GO" id="GO:0005615">
    <property type="term" value="C:extracellular space"/>
    <property type="evidence" value="ECO:0007669"/>
    <property type="project" value="TreeGrafter"/>
</dbReference>
<keyword evidence="17" id="KW-0325">Glycoprotein</keyword>
<dbReference type="GO" id="GO:0098552">
    <property type="term" value="C:side of membrane"/>
    <property type="evidence" value="ECO:0007669"/>
    <property type="project" value="UniProtKB-KW"/>
</dbReference>
<dbReference type="InterPro" id="IPR034016">
    <property type="entry name" value="M1_APN-typ"/>
</dbReference>
<feature type="active site" description="Proton acceptor" evidence="19">
    <location>
        <position position="146"/>
    </location>
</feature>
<comment type="catalytic activity">
    <reaction evidence="1">
        <text>Release of an N-terminal amino acid, Xaa-|-Yaa- from a peptide, amide or arylamide. Xaa is preferably Ala, but may be most amino acids including Pro (slow action). When a terminal hydrophobic residue is followed by a prolyl residue, the two may be released as an intact Xaa-Pro dipeptide.</text>
        <dbReference type="EC" id="3.4.11.2"/>
    </reaction>
</comment>
<feature type="binding site" evidence="20">
    <location>
        <position position="145"/>
    </location>
    <ligand>
        <name>Zn(2+)</name>
        <dbReference type="ChEBI" id="CHEBI:29105"/>
        <note>catalytic</note>
    </ligand>
</feature>
<evidence type="ECO:0000256" key="14">
    <source>
        <dbReference type="ARBA" id="ARBA00023049"/>
    </source>
</evidence>
<feature type="binding site" evidence="20">
    <location>
        <position position="149"/>
    </location>
    <ligand>
        <name>Zn(2+)</name>
        <dbReference type="ChEBI" id="CHEBI:29105"/>
        <note>catalytic</note>
    </ligand>
</feature>